<organism evidence="3 4">
    <name type="scientific">Rhizobium miluonense</name>
    <dbReference type="NCBI Taxonomy" id="411945"/>
    <lineage>
        <taxon>Bacteria</taxon>
        <taxon>Pseudomonadati</taxon>
        <taxon>Pseudomonadota</taxon>
        <taxon>Alphaproteobacteria</taxon>
        <taxon>Hyphomicrobiales</taxon>
        <taxon>Rhizobiaceae</taxon>
        <taxon>Rhizobium/Agrobacterium group</taxon>
        <taxon>Rhizobium</taxon>
    </lineage>
</organism>
<gene>
    <name evidence="3" type="ORF">GA0061102_1002231</name>
</gene>
<dbReference type="PROSITE" id="PS50987">
    <property type="entry name" value="HTH_ARSR_2"/>
    <property type="match status" value="1"/>
</dbReference>
<dbReference type="InterPro" id="IPR036388">
    <property type="entry name" value="WH-like_DNA-bd_sf"/>
</dbReference>
<dbReference type="AlphaFoldDB" id="A0A1C3UA27"/>
<dbReference type="InterPro" id="IPR036873">
    <property type="entry name" value="Rhodanese-like_dom_sf"/>
</dbReference>
<dbReference type="RefSeq" id="WP_092844068.1">
    <property type="nucleotide sequence ID" value="NZ_FMAH01000002.1"/>
</dbReference>
<feature type="domain" description="HTH arsR-type" evidence="2">
    <location>
        <begin position="4"/>
        <end position="98"/>
    </location>
</feature>
<dbReference type="PANTHER" id="PTHR43031">
    <property type="entry name" value="FAD-DEPENDENT OXIDOREDUCTASE"/>
    <property type="match status" value="1"/>
</dbReference>
<dbReference type="STRING" id="411945.GA0061102_1002231"/>
<dbReference type="SUPFAM" id="SSF46785">
    <property type="entry name" value="Winged helix' DNA-binding domain"/>
    <property type="match status" value="1"/>
</dbReference>
<reference evidence="4" key="1">
    <citation type="submission" date="2016-08" db="EMBL/GenBank/DDBJ databases">
        <authorList>
            <person name="Varghese N."/>
            <person name="Submissions Spin"/>
        </authorList>
    </citation>
    <scope>NUCLEOTIDE SEQUENCE [LARGE SCALE GENOMIC DNA]</scope>
    <source>
        <strain evidence="4">HAMBI 2971</strain>
    </source>
</reference>
<dbReference type="Gene3D" id="1.10.10.10">
    <property type="entry name" value="Winged helix-like DNA-binding domain superfamily/Winged helix DNA-binding domain"/>
    <property type="match status" value="1"/>
</dbReference>
<dbReference type="CDD" id="cd00158">
    <property type="entry name" value="RHOD"/>
    <property type="match status" value="1"/>
</dbReference>
<feature type="domain" description="Rhodanese" evidence="1">
    <location>
        <begin position="128"/>
        <end position="217"/>
    </location>
</feature>
<dbReference type="NCBIfam" id="NF033788">
    <property type="entry name" value="HTH_metalloreg"/>
    <property type="match status" value="1"/>
</dbReference>
<dbReference type="InterPro" id="IPR011991">
    <property type="entry name" value="ArsR-like_HTH"/>
</dbReference>
<evidence type="ECO:0000313" key="4">
    <source>
        <dbReference type="Proteomes" id="UP000199435"/>
    </source>
</evidence>
<dbReference type="InterPro" id="IPR001307">
    <property type="entry name" value="Thiosulphate_STrfase_CS"/>
</dbReference>
<dbReference type="SUPFAM" id="SSF52821">
    <property type="entry name" value="Rhodanese/Cell cycle control phosphatase"/>
    <property type="match status" value="1"/>
</dbReference>
<protein>
    <submittedName>
        <fullName evidence="3">ArsR family transcriptional regulator</fullName>
    </submittedName>
</protein>
<dbReference type="PROSITE" id="PS50206">
    <property type="entry name" value="RHODANESE_3"/>
    <property type="match status" value="1"/>
</dbReference>
<dbReference type="EMBL" id="FMAH01000002">
    <property type="protein sequence ID" value="SCB12324.1"/>
    <property type="molecule type" value="Genomic_DNA"/>
</dbReference>
<dbReference type="Proteomes" id="UP000199435">
    <property type="component" value="Unassembled WGS sequence"/>
</dbReference>
<sequence length="219" mass="24528">MTSAKIQMFEQFAALARVLGHAHRLELLEHVSQGERPVERLAELSGLSVANTSAHLQQLRRGGFVKTRRDGKHVLYRLADGPVLDLLSALRCYAERNSAEVREIAADYFGKLDALEPVTRVELVSRLKDKDVTLLDVRPDDEFALGHLPGAINIPLEELERRLADLPKEQEIVAYCRGPYCILSFEAVAALRAKGYRIRRLEDGFPEWKAAGLDVEMAA</sequence>
<dbReference type="SMART" id="SM00418">
    <property type="entry name" value="HTH_ARSR"/>
    <property type="match status" value="1"/>
</dbReference>
<dbReference type="InterPro" id="IPR001763">
    <property type="entry name" value="Rhodanese-like_dom"/>
</dbReference>
<dbReference type="InterPro" id="IPR050229">
    <property type="entry name" value="GlpE_sulfurtransferase"/>
</dbReference>
<evidence type="ECO:0000259" key="2">
    <source>
        <dbReference type="PROSITE" id="PS50987"/>
    </source>
</evidence>
<dbReference type="OrthoDB" id="9802991at2"/>
<dbReference type="Gene3D" id="3.40.250.10">
    <property type="entry name" value="Rhodanese-like domain"/>
    <property type="match status" value="1"/>
</dbReference>
<accession>A0A1C3UA27</accession>
<dbReference type="SMART" id="SM00450">
    <property type="entry name" value="RHOD"/>
    <property type="match status" value="1"/>
</dbReference>
<dbReference type="PRINTS" id="PR00778">
    <property type="entry name" value="HTHARSR"/>
</dbReference>
<dbReference type="GO" id="GO:0004792">
    <property type="term" value="F:thiosulfate-cyanide sulfurtransferase activity"/>
    <property type="evidence" value="ECO:0007669"/>
    <property type="project" value="InterPro"/>
</dbReference>
<dbReference type="InterPro" id="IPR036390">
    <property type="entry name" value="WH_DNA-bd_sf"/>
</dbReference>
<name>A0A1C3UA27_9HYPH</name>
<dbReference type="PANTHER" id="PTHR43031:SF1">
    <property type="entry name" value="PYRIDINE NUCLEOTIDE-DISULPHIDE OXIDOREDUCTASE"/>
    <property type="match status" value="1"/>
</dbReference>
<evidence type="ECO:0000259" key="1">
    <source>
        <dbReference type="PROSITE" id="PS50206"/>
    </source>
</evidence>
<dbReference type="GO" id="GO:0003700">
    <property type="term" value="F:DNA-binding transcription factor activity"/>
    <property type="evidence" value="ECO:0007669"/>
    <property type="project" value="InterPro"/>
</dbReference>
<dbReference type="PROSITE" id="PS00380">
    <property type="entry name" value="RHODANESE_1"/>
    <property type="match status" value="1"/>
</dbReference>
<keyword evidence="4" id="KW-1185">Reference proteome</keyword>
<dbReference type="CDD" id="cd00090">
    <property type="entry name" value="HTH_ARSR"/>
    <property type="match status" value="1"/>
</dbReference>
<proteinExistence type="predicted"/>
<evidence type="ECO:0000313" key="3">
    <source>
        <dbReference type="EMBL" id="SCB12324.1"/>
    </source>
</evidence>
<dbReference type="InterPro" id="IPR001845">
    <property type="entry name" value="HTH_ArsR_DNA-bd_dom"/>
</dbReference>
<dbReference type="Pfam" id="PF12840">
    <property type="entry name" value="HTH_20"/>
    <property type="match status" value="1"/>
</dbReference>
<dbReference type="FunFam" id="3.40.250.10:FF:000039">
    <property type="entry name" value="ArsR family transcriptional regulator"/>
    <property type="match status" value="1"/>
</dbReference>
<dbReference type="Pfam" id="PF00581">
    <property type="entry name" value="Rhodanese"/>
    <property type="match status" value="1"/>
</dbReference>